<gene>
    <name evidence="2" type="ORF">NCTC12971_02408</name>
</gene>
<evidence type="ECO:0000256" key="1">
    <source>
        <dbReference type="SAM" id="Phobius"/>
    </source>
</evidence>
<feature type="transmembrane region" description="Helical" evidence="1">
    <location>
        <begin position="39"/>
        <end position="58"/>
    </location>
</feature>
<keyword evidence="1" id="KW-1133">Transmembrane helix</keyword>
<evidence type="ECO:0000313" key="3">
    <source>
        <dbReference type="Proteomes" id="UP000307968"/>
    </source>
</evidence>
<accession>A0A4U9HG16</accession>
<reference evidence="2 3" key="1">
    <citation type="submission" date="2019-05" db="EMBL/GenBank/DDBJ databases">
        <authorList>
            <consortium name="Pathogen Informatics"/>
        </authorList>
    </citation>
    <scope>NUCLEOTIDE SEQUENCE [LARGE SCALE GENOMIC DNA]</scope>
    <source>
        <strain evidence="2 3">NCTC12971</strain>
    </source>
</reference>
<dbReference type="AlphaFoldDB" id="A0A4U9HG16"/>
<name>A0A4U9HG16_SERRU</name>
<evidence type="ECO:0000313" key="2">
    <source>
        <dbReference type="EMBL" id="VTP61991.1"/>
    </source>
</evidence>
<sequence length="74" mass="8347">MIEIIANVIINIIGALLTLICEITDLVFSCLKGPLWRRLLISLLVFLVMLGGLCWRWGVNGAIAHVVWRFSRPD</sequence>
<keyword evidence="1" id="KW-0812">Transmembrane</keyword>
<keyword evidence="1" id="KW-0472">Membrane</keyword>
<dbReference type="EMBL" id="LR590463">
    <property type="protein sequence ID" value="VTP61991.1"/>
    <property type="molecule type" value="Genomic_DNA"/>
</dbReference>
<protein>
    <submittedName>
        <fullName evidence="2">Uncharacterized protein</fullName>
    </submittedName>
</protein>
<organism evidence="2 3">
    <name type="scientific">Serratia rubidaea</name>
    <name type="common">Serratia marinorubra</name>
    <dbReference type="NCBI Taxonomy" id="61652"/>
    <lineage>
        <taxon>Bacteria</taxon>
        <taxon>Pseudomonadati</taxon>
        <taxon>Pseudomonadota</taxon>
        <taxon>Gammaproteobacteria</taxon>
        <taxon>Enterobacterales</taxon>
        <taxon>Yersiniaceae</taxon>
        <taxon>Serratia</taxon>
    </lineage>
</organism>
<feature type="transmembrane region" description="Helical" evidence="1">
    <location>
        <begin position="6"/>
        <end position="27"/>
    </location>
</feature>
<proteinExistence type="predicted"/>
<dbReference type="Proteomes" id="UP000307968">
    <property type="component" value="Chromosome"/>
</dbReference>